<dbReference type="EMBL" id="FNVD01000010">
    <property type="protein sequence ID" value="SEG07675.1"/>
    <property type="molecule type" value="Genomic_DNA"/>
</dbReference>
<proteinExistence type="predicted"/>
<evidence type="ECO:0000256" key="1">
    <source>
        <dbReference type="SAM" id="Phobius"/>
    </source>
</evidence>
<evidence type="ECO:0000313" key="3">
    <source>
        <dbReference type="EMBL" id="SEG07675.1"/>
    </source>
</evidence>
<dbReference type="InterPro" id="IPR029058">
    <property type="entry name" value="AB_hydrolase_fold"/>
</dbReference>
<keyword evidence="1" id="KW-0472">Membrane</keyword>
<gene>
    <name evidence="3" type="ORF">SAMN05421751_11019</name>
</gene>
<feature type="transmembrane region" description="Helical" evidence="1">
    <location>
        <begin position="7"/>
        <end position="26"/>
    </location>
</feature>
<dbReference type="Gene3D" id="3.40.50.1820">
    <property type="entry name" value="alpha/beta hydrolase"/>
    <property type="match status" value="1"/>
</dbReference>
<keyword evidence="1" id="KW-1133">Transmembrane helix</keyword>
<keyword evidence="1" id="KW-0812">Transmembrane</keyword>
<organism evidence="3 4">
    <name type="scientific">Jhaorihella thermophila</name>
    <dbReference type="NCBI Taxonomy" id="488547"/>
    <lineage>
        <taxon>Bacteria</taxon>
        <taxon>Pseudomonadati</taxon>
        <taxon>Pseudomonadota</taxon>
        <taxon>Alphaproteobacteria</taxon>
        <taxon>Rhodobacterales</taxon>
        <taxon>Paracoccaceae</taxon>
        <taxon>Jhaorihella</taxon>
    </lineage>
</organism>
<dbReference type="AlphaFoldDB" id="A0A1H5X886"/>
<dbReference type="SUPFAM" id="SSF53474">
    <property type="entry name" value="alpha/beta-Hydrolases"/>
    <property type="match status" value="1"/>
</dbReference>
<accession>A0A1H5X886</accession>
<dbReference type="InterPro" id="IPR000073">
    <property type="entry name" value="AB_hydrolase_1"/>
</dbReference>
<sequence>MRALGRFLGRLVLVLILLGGALWWFGPYEPVELNARFDPRKFGEGVQVYFESVEARHDDITPGVEKRVIWRPGFEERRTPWSVLYLHGFSATSEEIRPVPDRVAEALGANLVFERLAGHGRGGTAMAEPAAHDWMLDVAEGLAAARAVGERVVVISTSTGGTLATAAAVDPELSRDVAAMVFISPNFGINDPAAFALTLPAARWWLPKVVGETYSFAPRNAAHGRFWTTSYPTVALLPMAALVERVVDLDVSGVTIPALFRLSDADKVVRPDITRAVAARWGGPVAIQAVEMGPQDDPNAHVIAGDIQSPGQTDATVRDILDWLERVGVK</sequence>
<dbReference type="RefSeq" id="WP_104008437.1">
    <property type="nucleotide sequence ID" value="NZ_FNVD01000010.1"/>
</dbReference>
<dbReference type="OrthoDB" id="5416147at2"/>
<dbReference type="Pfam" id="PF12697">
    <property type="entry name" value="Abhydrolase_6"/>
    <property type="match status" value="1"/>
</dbReference>
<name>A0A1H5X886_9RHOB</name>
<feature type="domain" description="AB hydrolase-1" evidence="2">
    <location>
        <begin position="83"/>
        <end position="285"/>
    </location>
</feature>
<dbReference type="Proteomes" id="UP000236742">
    <property type="component" value="Unassembled WGS sequence"/>
</dbReference>
<keyword evidence="4" id="KW-1185">Reference proteome</keyword>
<evidence type="ECO:0000313" key="4">
    <source>
        <dbReference type="Proteomes" id="UP000236742"/>
    </source>
</evidence>
<reference evidence="3 4" key="1">
    <citation type="submission" date="2016-10" db="EMBL/GenBank/DDBJ databases">
        <authorList>
            <person name="de Groot N.N."/>
        </authorList>
    </citation>
    <scope>NUCLEOTIDE SEQUENCE [LARGE SCALE GENOMIC DNA]</scope>
    <source>
        <strain evidence="3 4">DSM 23413</strain>
    </source>
</reference>
<protein>
    <submittedName>
        <fullName evidence="3">Esterase/lipase</fullName>
    </submittedName>
</protein>
<evidence type="ECO:0000259" key="2">
    <source>
        <dbReference type="Pfam" id="PF12697"/>
    </source>
</evidence>